<dbReference type="PANTHER" id="PTHR45671">
    <property type="entry name" value="SOLUTE CARRIER FAMILY 25 (MITOCHONDRIAL CARRIER PHOSPHATE CARRIER), MEMBER 3, LIKE-RELATED-RELATED"/>
    <property type="match status" value="1"/>
</dbReference>
<keyword evidence="3" id="KW-0813">Transport</keyword>
<keyword evidence="4" id="KW-0677">Repeat</keyword>
<name>A0ABN7E9U7_SPIIN</name>
<evidence type="ECO:0000256" key="4">
    <source>
        <dbReference type="ARBA" id="ARBA00022737"/>
    </source>
</evidence>
<dbReference type="InterPro" id="IPR044677">
    <property type="entry name" value="SLC25A3/Pic2/Mir1-like"/>
</dbReference>
<comment type="subcellular location">
    <subcellularLocation>
        <location evidence="1">Mitochondrion inner membrane</location>
        <topology evidence="1">Multi-pass membrane protein</topology>
    </subcellularLocation>
</comment>
<organism evidence="8 9">
    <name type="scientific">Spirodela intermedia</name>
    <name type="common">Intermediate duckweed</name>
    <dbReference type="NCBI Taxonomy" id="51605"/>
    <lineage>
        <taxon>Eukaryota</taxon>
        <taxon>Viridiplantae</taxon>
        <taxon>Streptophyta</taxon>
        <taxon>Embryophyta</taxon>
        <taxon>Tracheophyta</taxon>
        <taxon>Spermatophyta</taxon>
        <taxon>Magnoliopsida</taxon>
        <taxon>Liliopsida</taxon>
        <taxon>Araceae</taxon>
        <taxon>Lemnoideae</taxon>
        <taxon>Spirodela</taxon>
    </lineage>
</organism>
<reference evidence="9" key="1">
    <citation type="journal article" date="2020" name="Sci. Rep.">
        <title>Chromosome-scale genome assembly for the duckweed Spirodela intermedia, integrating cytogenetic maps, PacBio and Oxford Nanopore libraries.</title>
        <authorList>
            <person name="Hoang P.T.N."/>
            <person name="Fiebig A."/>
            <person name="Novak P."/>
            <person name="Macas J."/>
            <person name="Cao H.X."/>
            <person name="Stepanenko A."/>
            <person name="Chen G."/>
            <person name="Borisjuk N."/>
            <person name="Scholz U."/>
            <person name="Schubert I."/>
        </authorList>
    </citation>
    <scope>NUCLEOTIDE SEQUENCE [LARGE SCALE GENOMIC DNA]</scope>
</reference>
<proteinExistence type="inferred from homology"/>
<protein>
    <submittedName>
        <fullName evidence="8">Uncharacterized protein</fullName>
    </submittedName>
</protein>
<keyword evidence="9" id="KW-1185">Reference proteome</keyword>
<comment type="similarity">
    <text evidence="2">Belongs to the mitochondrial carrier (TC 2.A.29) family.</text>
</comment>
<evidence type="ECO:0000256" key="5">
    <source>
        <dbReference type="ARBA" id="ARBA00022792"/>
    </source>
</evidence>
<evidence type="ECO:0000313" key="8">
    <source>
        <dbReference type="EMBL" id="CAA6674617.1"/>
    </source>
</evidence>
<keyword evidence="7" id="KW-0496">Mitochondrion</keyword>
<keyword evidence="5" id="KW-0999">Mitochondrion inner membrane</keyword>
<evidence type="ECO:0000256" key="7">
    <source>
        <dbReference type="ARBA" id="ARBA00023128"/>
    </source>
</evidence>
<gene>
    <name evidence="8" type="ORF">SI7747_UN020975</name>
</gene>
<keyword evidence="6" id="KW-0812">Transmembrane</keyword>
<evidence type="ECO:0000256" key="3">
    <source>
        <dbReference type="ARBA" id="ARBA00022448"/>
    </source>
</evidence>
<keyword evidence="6" id="KW-1133">Transmembrane helix</keyword>
<dbReference type="EMBL" id="CACRZD030000126">
    <property type="protein sequence ID" value="CAA6674617.1"/>
    <property type="molecule type" value="Genomic_DNA"/>
</dbReference>
<accession>A0ABN7E9U7</accession>
<comment type="caution">
    <text evidence="8">The sequence shown here is derived from an EMBL/GenBank/DDBJ whole genome shotgun (WGS) entry which is preliminary data.</text>
</comment>
<dbReference type="Proteomes" id="UP001189122">
    <property type="component" value="Unassembled WGS sequence"/>
</dbReference>
<evidence type="ECO:0000256" key="6">
    <source>
        <dbReference type="ARBA" id="ARBA00022989"/>
    </source>
</evidence>
<keyword evidence="6" id="KW-0472">Membrane</keyword>
<evidence type="ECO:0000313" key="9">
    <source>
        <dbReference type="Proteomes" id="UP001189122"/>
    </source>
</evidence>
<dbReference type="PANTHER" id="PTHR45671:SF10">
    <property type="entry name" value="SOLUTE CARRIER FAMILY 25 MEMBER 3"/>
    <property type="match status" value="1"/>
</dbReference>
<evidence type="ECO:0000256" key="2">
    <source>
        <dbReference type="ARBA" id="ARBA00006375"/>
    </source>
</evidence>
<evidence type="ECO:0000256" key="1">
    <source>
        <dbReference type="ARBA" id="ARBA00004448"/>
    </source>
</evidence>
<sequence>MSSLSKESLRGPWTLHDDPPECLEFWCIADASPGFFSGWVHTLMGYSTQGKYYSEVIVDIAPCPMEAVKVLYKGLGPLWDTRYLHAIPTPKDKCNKSLQLSMSFVGDYVFIISHPADNLVSFINMPKELLLAVKKLGLWGLFTRRLPLCIVIIPSKHPHRCSVGNHDGWPATGGVAPGPAAAASAPAA</sequence>